<name>A0A2U3PE94_9MYCO</name>
<feature type="domain" description="CD-NTase-associated protein 12/Pycsar effector protein TIR" evidence="2">
    <location>
        <begin position="242"/>
        <end position="358"/>
    </location>
</feature>
<dbReference type="Pfam" id="PF10137">
    <property type="entry name" value="CAP12-PCTIR_TIR"/>
    <property type="match status" value="1"/>
</dbReference>
<keyword evidence="4" id="KW-1185">Reference proteome</keyword>
<feature type="region of interest" description="Disordered" evidence="1">
    <location>
        <begin position="193"/>
        <end position="227"/>
    </location>
</feature>
<dbReference type="EMBL" id="FUEZ01000004">
    <property type="protein sequence ID" value="SPM42072.1"/>
    <property type="molecule type" value="Genomic_DNA"/>
</dbReference>
<evidence type="ECO:0000256" key="1">
    <source>
        <dbReference type="SAM" id="MobiDB-lite"/>
    </source>
</evidence>
<protein>
    <recommendedName>
        <fullName evidence="2">CD-NTase-associated protein 12/Pycsar effector protein TIR domain-containing protein</fullName>
    </recommendedName>
</protein>
<evidence type="ECO:0000259" key="2">
    <source>
        <dbReference type="Pfam" id="PF10137"/>
    </source>
</evidence>
<evidence type="ECO:0000313" key="4">
    <source>
        <dbReference type="Proteomes" id="UP000240424"/>
    </source>
</evidence>
<dbReference type="Proteomes" id="UP000240424">
    <property type="component" value="Unassembled WGS sequence"/>
</dbReference>
<dbReference type="OrthoDB" id="5180013at2"/>
<accession>A0A2U3PE94</accession>
<proteinExistence type="predicted"/>
<dbReference type="GO" id="GO:0050135">
    <property type="term" value="F:NADP+ nucleosidase activity"/>
    <property type="evidence" value="ECO:0007669"/>
    <property type="project" value="InterPro"/>
</dbReference>
<reference evidence="3 4" key="1">
    <citation type="submission" date="2017-01" db="EMBL/GenBank/DDBJ databases">
        <authorList>
            <consortium name="Urmite Genomes"/>
        </authorList>
    </citation>
    <scope>NUCLEOTIDE SEQUENCE [LARGE SCALE GENOMIC DNA]</scope>
    <source>
        <strain evidence="3 4">AB215</strain>
    </source>
</reference>
<evidence type="ECO:0000313" key="3">
    <source>
        <dbReference type="EMBL" id="SPM42072.1"/>
    </source>
</evidence>
<dbReference type="InterPro" id="IPR019302">
    <property type="entry name" value="CAP12/PCTIR_TIR_dom"/>
</dbReference>
<sequence>MSKIAPESREKPETTATKQKRARLAQSDVPSVTLRQALRVPQALRDAYAKKAATPLQVGRAMEMTHTAGPFRALTGGAVAYGLTEGAAQADTIALTPLGRRAVAPTTEGDDALALAEAVLKPRVIREFLEKYDQNRLPKQAIAYNVLEEMGVPIDATERALEMILENARFVGYVVENQGNEYVDLSASAGGSLAVEDDKGEPDNESDSDTAGVKQRDDVDCPPTTKVTPAGPVKVETIVNNKVFVTHGKNVEVVEQIAELLKFGGFEPVVSIQKESLAKSLPDKVMDDMRSCSAAVVHVGPEKILLDGEDKEHKVLNPNVLIEIGAALALYGKKFILLVEEGTELPSNLQGLYQARYSGGKLDYEATMKLLKTFNEFKS</sequence>
<dbReference type="AlphaFoldDB" id="A0A2U3PE94"/>
<feature type="region of interest" description="Disordered" evidence="1">
    <location>
        <begin position="1"/>
        <end position="28"/>
    </location>
</feature>
<dbReference type="RefSeq" id="WP_083746201.1">
    <property type="nucleotide sequence ID" value="NZ_FUEZ01000004.1"/>
</dbReference>
<feature type="compositionally biased region" description="Basic and acidic residues" evidence="1">
    <location>
        <begin position="1"/>
        <end position="13"/>
    </location>
</feature>
<dbReference type="STRING" id="1841861.GCA_900157365_02610"/>
<feature type="compositionally biased region" description="Acidic residues" evidence="1">
    <location>
        <begin position="198"/>
        <end position="208"/>
    </location>
</feature>
<organism evidence="3 4">
    <name type="scientific">Mycobacterium numidiamassiliense</name>
    <dbReference type="NCBI Taxonomy" id="1841861"/>
    <lineage>
        <taxon>Bacteria</taxon>
        <taxon>Bacillati</taxon>
        <taxon>Actinomycetota</taxon>
        <taxon>Actinomycetes</taxon>
        <taxon>Mycobacteriales</taxon>
        <taxon>Mycobacteriaceae</taxon>
        <taxon>Mycobacterium</taxon>
    </lineage>
</organism>
<gene>
    <name evidence="3" type="ORF">MNAB215_4290</name>
</gene>